<dbReference type="KEGG" id="luo:HHL09_07270"/>
<gene>
    <name evidence="1" type="ORF">HHL09_07270</name>
</gene>
<proteinExistence type="predicted"/>
<sequence>MQHWPIEVSDGDRIQDFMEGYASEDRMEHRSAIATLITSCLDHLFAQDEPIPGELFERIAAILAHHPQELGYWARGEEDSSLSWFSVTPWSDPWT</sequence>
<evidence type="ECO:0000313" key="1">
    <source>
        <dbReference type="EMBL" id="QJE95595.1"/>
    </source>
</evidence>
<dbReference type="RefSeq" id="WP_169453909.1">
    <property type="nucleotide sequence ID" value="NZ_CP051774.1"/>
</dbReference>
<keyword evidence="2" id="KW-1185">Reference proteome</keyword>
<reference evidence="1 2" key="1">
    <citation type="submission" date="2020-04" db="EMBL/GenBank/DDBJ databases">
        <title>Luteolibacter sp. G-1-1-1 isolated from soil.</title>
        <authorList>
            <person name="Dahal R.H."/>
        </authorList>
    </citation>
    <scope>NUCLEOTIDE SEQUENCE [LARGE SCALE GENOMIC DNA]</scope>
    <source>
        <strain evidence="1 2">G-1-1-1</strain>
    </source>
</reference>
<dbReference type="AlphaFoldDB" id="A0A858RFV9"/>
<accession>A0A858RFV9</accession>
<protein>
    <submittedName>
        <fullName evidence="1">Uncharacterized protein</fullName>
    </submittedName>
</protein>
<organism evidence="1 2">
    <name type="scientific">Luteolibacter luteus</name>
    <dbReference type="NCBI Taxonomy" id="2728835"/>
    <lineage>
        <taxon>Bacteria</taxon>
        <taxon>Pseudomonadati</taxon>
        <taxon>Verrucomicrobiota</taxon>
        <taxon>Verrucomicrobiia</taxon>
        <taxon>Verrucomicrobiales</taxon>
        <taxon>Verrucomicrobiaceae</taxon>
        <taxon>Luteolibacter</taxon>
    </lineage>
</organism>
<evidence type="ECO:0000313" key="2">
    <source>
        <dbReference type="Proteomes" id="UP000501812"/>
    </source>
</evidence>
<dbReference type="EMBL" id="CP051774">
    <property type="protein sequence ID" value="QJE95595.1"/>
    <property type="molecule type" value="Genomic_DNA"/>
</dbReference>
<name>A0A858RFV9_9BACT</name>
<dbReference type="Proteomes" id="UP000501812">
    <property type="component" value="Chromosome"/>
</dbReference>